<dbReference type="InterPro" id="IPR016169">
    <property type="entry name" value="FAD-bd_PCMH_sub2"/>
</dbReference>
<dbReference type="InterPro" id="IPR050416">
    <property type="entry name" value="FAD-linked_Oxidoreductase"/>
</dbReference>
<feature type="domain" description="FAD-binding PCMH-type" evidence="7">
    <location>
        <begin position="15"/>
        <end position="194"/>
    </location>
</feature>
<dbReference type="InterPro" id="IPR006094">
    <property type="entry name" value="Oxid_FAD_bind_N"/>
</dbReference>
<dbReference type="EMBL" id="CP061282">
    <property type="protein sequence ID" value="QNS09239.1"/>
    <property type="molecule type" value="Genomic_DNA"/>
</dbReference>
<protein>
    <submittedName>
        <fullName evidence="8">FAD-binding oxidoreductase</fullName>
    </submittedName>
</protein>
<name>A0A7H1BKI4_9ACTN</name>
<dbReference type="PROSITE" id="PS51387">
    <property type="entry name" value="FAD_PCMH"/>
    <property type="match status" value="1"/>
</dbReference>
<dbReference type="Gene3D" id="3.30.465.10">
    <property type="match status" value="1"/>
</dbReference>
<comment type="cofactor">
    <cofactor evidence="1">
        <name>FAD</name>
        <dbReference type="ChEBI" id="CHEBI:57692"/>
    </cofactor>
</comment>
<dbReference type="GO" id="GO:0016491">
    <property type="term" value="F:oxidoreductase activity"/>
    <property type="evidence" value="ECO:0007669"/>
    <property type="project" value="UniProtKB-KW"/>
</dbReference>
<dbReference type="InterPro" id="IPR036318">
    <property type="entry name" value="FAD-bd_PCMH-like_sf"/>
</dbReference>
<organism evidence="8 9">
    <name type="scientific">Streptomyces xanthii</name>
    <dbReference type="NCBI Taxonomy" id="2768069"/>
    <lineage>
        <taxon>Bacteria</taxon>
        <taxon>Bacillati</taxon>
        <taxon>Actinomycetota</taxon>
        <taxon>Actinomycetes</taxon>
        <taxon>Kitasatosporales</taxon>
        <taxon>Streptomycetaceae</taxon>
        <taxon>Streptomyces</taxon>
    </lineage>
</organism>
<dbReference type="PANTHER" id="PTHR42973">
    <property type="entry name" value="BINDING OXIDOREDUCTASE, PUTATIVE (AFU_ORTHOLOGUE AFUA_1G17690)-RELATED"/>
    <property type="match status" value="1"/>
</dbReference>
<evidence type="ECO:0000259" key="7">
    <source>
        <dbReference type="PROSITE" id="PS51387"/>
    </source>
</evidence>
<evidence type="ECO:0000256" key="1">
    <source>
        <dbReference type="ARBA" id="ARBA00001974"/>
    </source>
</evidence>
<dbReference type="Proteomes" id="UP000516428">
    <property type="component" value="Plasmid unnamed1"/>
</dbReference>
<dbReference type="KEGG" id="sxn:IAG42_36410"/>
<proteinExistence type="inferred from homology"/>
<feature type="region of interest" description="Disordered" evidence="6">
    <location>
        <begin position="347"/>
        <end position="367"/>
    </location>
</feature>
<dbReference type="PANTHER" id="PTHR42973:SF39">
    <property type="entry name" value="FAD-BINDING PCMH-TYPE DOMAIN-CONTAINING PROTEIN"/>
    <property type="match status" value="1"/>
</dbReference>
<accession>A0A7H1BKI4</accession>
<gene>
    <name evidence="8" type="ORF">IAG42_36410</name>
</gene>
<dbReference type="Pfam" id="PF01565">
    <property type="entry name" value="FAD_binding_4"/>
    <property type="match status" value="1"/>
</dbReference>
<dbReference type="AlphaFoldDB" id="A0A7H1BKI4"/>
<sequence length="481" mass="51029">MTTAPSVPRPVTRPTAPAPSSFPALVTTTQVVRAVADAARRRQRVEVRYGGHDAGRPVADGGGAAVVDLGRMNAVAHDPHRRAFMVEAGARLTDVRRTLYEGWGVTLPAAGPGHGGVVGQVTAGGPGALTRSFGFAADHLLAIEVVVVDVFGTARAVVASRERNDPHRDLWWAHTGGGASFGVVTRCWFRSPDAGGSDPTTLLPRPPGTLLAHTLALPRATTDRASFRRLVRNHGDWHEQHADADSPYAALHSSLVLPGGDTDAAAVVRTRFDATLPDARGLLRRYADELTDGLDPGTLTEELIVVPWQSAPDTDRDGGAHGGPTKSAWLRRGLDDAQIDALHRHLTAPGAHGAPTVTLGSGGGRANTRPTFATAGAHRDAVLAAEFTVDGRPSDDAVDRLRRLYRDVFAATGGVPVPGAGGNDGCLAGHPDPDLTDPRWNTSGVPWHRLYYKDNYRRLQRAKARWDPRGLFGQGLGIRPA</sequence>
<dbReference type="InterPro" id="IPR016166">
    <property type="entry name" value="FAD-bd_PCMH"/>
</dbReference>
<comment type="similarity">
    <text evidence="2">Belongs to the oxygen-dependent FAD-linked oxidoreductase family.</text>
</comment>
<evidence type="ECO:0000256" key="3">
    <source>
        <dbReference type="ARBA" id="ARBA00022630"/>
    </source>
</evidence>
<geneLocation type="plasmid" evidence="8 9">
    <name>unnamed1</name>
</geneLocation>
<keyword evidence="5" id="KW-0560">Oxidoreductase</keyword>
<dbReference type="RefSeq" id="WP_188341894.1">
    <property type="nucleotide sequence ID" value="NZ_CP061282.1"/>
</dbReference>
<keyword evidence="8" id="KW-0614">Plasmid</keyword>
<evidence type="ECO:0000256" key="6">
    <source>
        <dbReference type="SAM" id="MobiDB-lite"/>
    </source>
</evidence>
<reference evidence="8 9" key="1">
    <citation type="submission" date="2020-09" db="EMBL/GenBank/DDBJ databases">
        <title>A novel species.</title>
        <authorList>
            <person name="Gao J."/>
        </authorList>
    </citation>
    <scope>NUCLEOTIDE SEQUENCE [LARGE SCALE GENOMIC DNA]</scope>
    <source>
        <strain evidence="8 9">CRXT-Y-14</strain>
        <plasmid evidence="8 9">unnamed1</plasmid>
    </source>
</reference>
<dbReference type="Gene3D" id="3.40.462.20">
    <property type="match status" value="1"/>
</dbReference>
<keyword evidence="9" id="KW-1185">Reference proteome</keyword>
<evidence type="ECO:0000256" key="4">
    <source>
        <dbReference type="ARBA" id="ARBA00022827"/>
    </source>
</evidence>
<dbReference type="Pfam" id="PF08031">
    <property type="entry name" value="BBE"/>
    <property type="match status" value="1"/>
</dbReference>
<evidence type="ECO:0000256" key="5">
    <source>
        <dbReference type="ARBA" id="ARBA00023002"/>
    </source>
</evidence>
<keyword evidence="4" id="KW-0274">FAD</keyword>
<evidence type="ECO:0000256" key="2">
    <source>
        <dbReference type="ARBA" id="ARBA00005466"/>
    </source>
</evidence>
<evidence type="ECO:0000313" key="9">
    <source>
        <dbReference type="Proteomes" id="UP000516428"/>
    </source>
</evidence>
<feature type="region of interest" description="Disordered" evidence="6">
    <location>
        <begin position="1"/>
        <end position="22"/>
    </location>
</feature>
<dbReference type="InterPro" id="IPR012951">
    <property type="entry name" value="BBE"/>
</dbReference>
<dbReference type="SUPFAM" id="SSF56176">
    <property type="entry name" value="FAD-binding/transporter-associated domain-like"/>
    <property type="match status" value="1"/>
</dbReference>
<keyword evidence="3" id="KW-0285">Flavoprotein</keyword>
<dbReference type="GO" id="GO:0071949">
    <property type="term" value="F:FAD binding"/>
    <property type="evidence" value="ECO:0007669"/>
    <property type="project" value="InterPro"/>
</dbReference>
<evidence type="ECO:0000313" key="8">
    <source>
        <dbReference type="EMBL" id="QNS09239.1"/>
    </source>
</evidence>